<protein>
    <submittedName>
        <fullName evidence="1">Uncharacterized protein</fullName>
    </submittedName>
</protein>
<reference evidence="1 2" key="1">
    <citation type="submission" date="2016-08" db="EMBL/GenBank/DDBJ databases">
        <title>A new outlook on sporulation: Clostridium algidixylanolyticum.</title>
        <authorList>
            <person name="Poppleton D.I."/>
            <person name="Gribaldo S."/>
        </authorList>
    </citation>
    <scope>NUCLEOTIDE SEQUENCE [LARGE SCALE GENOMIC DNA]</scope>
    <source>
        <strain evidence="1 2">SPL73</strain>
    </source>
</reference>
<evidence type="ECO:0000313" key="2">
    <source>
        <dbReference type="Proteomes" id="UP000284277"/>
    </source>
</evidence>
<evidence type="ECO:0000313" key="1">
    <source>
        <dbReference type="EMBL" id="RKD29402.1"/>
    </source>
</evidence>
<organism evidence="1 2">
    <name type="scientific">Lacrimispora algidixylanolytica</name>
    <dbReference type="NCBI Taxonomy" id="94868"/>
    <lineage>
        <taxon>Bacteria</taxon>
        <taxon>Bacillati</taxon>
        <taxon>Bacillota</taxon>
        <taxon>Clostridia</taxon>
        <taxon>Lachnospirales</taxon>
        <taxon>Lachnospiraceae</taxon>
        <taxon>Lacrimispora</taxon>
    </lineage>
</organism>
<dbReference type="AlphaFoldDB" id="A0A419SW05"/>
<name>A0A419SW05_9FIRM</name>
<accession>A0A419SW05</accession>
<keyword evidence="2" id="KW-1185">Reference proteome</keyword>
<dbReference type="EMBL" id="MCIA01000032">
    <property type="protein sequence ID" value="RKD29402.1"/>
    <property type="molecule type" value="Genomic_DNA"/>
</dbReference>
<dbReference type="Proteomes" id="UP000284277">
    <property type="component" value="Unassembled WGS sequence"/>
</dbReference>
<gene>
    <name evidence="1" type="ORF">BET01_08640</name>
</gene>
<sequence length="59" mass="7060">MEEHLGEEIQIEELAETHEQMIISLGEAMRYTRFWLKKHDLIADGFFPEIYNKSTHHLC</sequence>
<proteinExistence type="predicted"/>
<comment type="caution">
    <text evidence="1">The sequence shown here is derived from an EMBL/GenBank/DDBJ whole genome shotgun (WGS) entry which is preliminary data.</text>
</comment>